<dbReference type="AlphaFoldDB" id="A0A3A4N481"/>
<dbReference type="EMBL" id="QZKU01000143">
    <property type="protein sequence ID" value="RJP14549.1"/>
    <property type="molecule type" value="Genomic_DNA"/>
</dbReference>
<reference evidence="5 6" key="1">
    <citation type="journal article" date="2017" name="ISME J.">
        <title>Energy and carbon metabolisms in a deep terrestrial subsurface fluid microbial community.</title>
        <authorList>
            <person name="Momper L."/>
            <person name="Jungbluth S.P."/>
            <person name="Lee M.D."/>
            <person name="Amend J.P."/>
        </authorList>
    </citation>
    <scope>NUCLEOTIDE SEQUENCE [LARGE SCALE GENOMIC DNA]</scope>
    <source>
        <strain evidence="5">SURF_5</strain>
    </source>
</reference>
<evidence type="ECO:0000256" key="1">
    <source>
        <dbReference type="ARBA" id="ARBA00004418"/>
    </source>
</evidence>
<evidence type="ECO:0000256" key="2">
    <source>
        <dbReference type="ARBA" id="ARBA00008520"/>
    </source>
</evidence>
<evidence type="ECO:0000256" key="3">
    <source>
        <dbReference type="SAM" id="SignalP"/>
    </source>
</evidence>
<evidence type="ECO:0000259" key="4">
    <source>
        <dbReference type="Pfam" id="PF13320"/>
    </source>
</evidence>
<gene>
    <name evidence="5" type="ORF">C4520_21325</name>
</gene>
<feature type="chain" id="PRO_5017482345" evidence="3">
    <location>
        <begin position="34"/>
        <end position="1007"/>
    </location>
</feature>
<evidence type="ECO:0000313" key="5">
    <source>
        <dbReference type="EMBL" id="RJP14549.1"/>
    </source>
</evidence>
<dbReference type="InterPro" id="IPR050490">
    <property type="entry name" value="Bact_solute-bd_prot1"/>
</dbReference>
<accession>A0A3A4N481</accession>
<evidence type="ECO:0000313" key="6">
    <source>
        <dbReference type="Proteomes" id="UP000265882"/>
    </source>
</evidence>
<dbReference type="GO" id="GO:0042597">
    <property type="term" value="C:periplasmic space"/>
    <property type="evidence" value="ECO:0007669"/>
    <property type="project" value="UniProtKB-SubCell"/>
</dbReference>
<dbReference type="SUPFAM" id="SSF53850">
    <property type="entry name" value="Periplasmic binding protein-like II"/>
    <property type="match status" value="1"/>
</dbReference>
<keyword evidence="3" id="KW-0732">Signal</keyword>
<dbReference type="Pfam" id="PF13416">
    <property type="entry name" value="SBP_bac_8"/>
    <property type="match status" value="1"/>
</dbReference>
<dbReference type="PANTHER" id="PTHR43649:SF12">
    <property type="entry name" value="DIACETYLCHITOBIOSE BINDING PROTEIN DASA"/>
    <property type="match status" value="1"/>
</dbReference>
<name>A0A3A4N481_ABYX5</name>
<comment type="similarity">
    <text evidence="2">Belongs to the bacterial solute-binding protein 1 family.</text>
</comment>
<dbReference type="Proteomes" id="UP000265882">
    <property type="component" value="Unassembled WGS sequence"/>
</dbReference>
<feature type="signal peptide" evidence="3">
    <location>
        <begin position="1"/>
        <end position="33"/>
    </location>
</feature>
<feature type="domain" description="Glycoside hydrolase 123 catalytic" evidence="4">
    <location>
        <begin position="753"/>
        <end position="851"/>
    </location>
</feature>
<dbReference type="InterPro" id="IPR025150">
    <property type="entry name" value="GH123_cat"/>
</dbReference>
<dbReference type="InterPro" id="IPR013783">
    <property type="entry name" value="Ig-like_fold"/>
</dbReference>
<dbReference type="InterPro" id="IPR006059">
    <property type="entry name" value="SBP"/>
</dbReference>
<dbReference type="Gene3D" id="3.40.190.10">
    <property type="entry name" value="Periplasmic binding protein-like II"/>
    <property type="match status" value="1"/>
</dbReference>
<sequence length="1007" mass="112889">MAAFASGTAVLKFTRLAFGALAAAVFACAFVHADGAPSEERLLLWHQETGQRRKILQSIIKEINCRDQTARVEDVVFGPARGAVAEKLRSIKPEERPHLALVEREALPALADKGIIFPVDRFLENHGILKNKVLVPPAREYVRYRDLLYGIPASLNPYVFICNPALLAEIGAELPSDWDDILQLQKHVAKHRPAGAEEIWTLNTRSLDSIFSILAVQKGLSGAEKQDEVLADILELLHKFRKQNVFPPYYKFWDPNFLEVTDRKVLFQIEDANLVSAMQDSTEIPLVIAPMPSVSENRVTALSDSLVFVLCRTDNLQAASAFLELFFNPSYYRMFQEKCFYVNPFTSTAGGMEIEEDDPLYRQVLVSARAGKPLDLSLGGGAFSKISRAVAQLDAGLLSPEEALREITRSFDAENHGKGAASDAISVSWAESTRRIFAGERRGLKNLPVTVTCARNENESFQLLISSEKEAERVTWKVESPPRNEDASHFRIEVYGERDTTVPLPLVANEAGAYPNILEPVDSFDLSPGAPVRLWVEIFVGRGVPAGERTLAIILENPEKAWCRIPIKIQVLPWEIPASPSQPAVVGLNYDLVARHLGVDKNSADGREVLDSFYWFLVERRLTPYQPPVSLNSDRIGEYLRDERVSACRFPLPPVNEWYAPLVELGEKEGWLDKIFVYFIDEPTYHQYSAVVETGREIHSRGKRPKFLVTCMPDEMLVGSVDIWGIHISFLPVGIPHLFSDRSEYLARVNGRLPQEAVWWYTAGPVKPFPTLHIEDDPSAFRVIPWMQQLYGIDGFLHWEAANWTQPFDEAFIPLFGNGEGVLIYSQGGRPAPSIRLELLREGLEDMEYLFLLRRNIETVQKILSAEYLGDVATIRIGELCRRLVSRDSLHTDPAGILPLMSFAREPGKIEQARSEVITEIASMIDRPYALVLTDPEERRYTDAATVRIYGVTEPDCAIEINSHSLSAASSGAFSMNLPLEEGVNSFSIVFKNGAMTKNIIRVIEKD</sequence>
<dbReference type="Pfam" id="PF13320">
    <property type="entry name" value="GH123_cat"/>
    <property type="match status" value="1"/>
</dbReference>
<organism evidence="5 6">
    <name type="scientific">Abyssobacteria bacterium (strain SURF_5)</name>
    <dbReference type="NCBI Taxonomy" id="2093360"/>
    <lineage>
        <taxon>Bacteria</taxon>
        <taxon>Pseudomonadati</taxon>
        <taxon>Candidatus Hydrogenedentota</taxon>
        <taxon>Candidatus Abyssobacteria</taxon>
    </lineage>
</organism>
<protein>
    <submittedName>
        <fullName evidence="5">Extracellular solute-binding protein</fullName>
    </submittedName>
</protein>
<dbReference type="Gene3D" id="2.60.40.10">
    <property type="entry name" value="Immunoglobulins"/>
    <property type="match status" value="1"/>
</dbReference>
<comment type="subcellular location">
    <subcellularLocation>
        <location evidence="1">Periplasm</location>
    </subcellularLocation>
</comment>
<comment type="caution">
    <text evidence="5">The sequence shown here is derived from an EMBL/GenBank/DDBJ whole genome shotgun (WGS) entry which is preliminary data.</text>
</comment>
<dbReference type="PANTHER" id="PTHR43649">
    <property type="entry name" value="ARABINOSE-BINDING PROTEIN-RELATED"/>
    <property type="match status" value="1"/>
</dbReference>
<proteinExistence type="inferred from homology"/>